<organism evidence="2">
    <name type="scientific">Zymoseptoria tritici ST99CH_1E4</name>
    <dbReference type="NCBI Taxonomy" id="1276532"/>
    <lineage>
        <taxon>Eukaryota</taxon>
        <taxon>Fungi</taxon>
        <taxon>Dikarya</taxon>
        <taxon>Ascomycota</taxon>
        <taxon>Pezizomycotina</taxon>
        <taxon>Dothideomycetes</taxon>
        <taxon>Dothideomycetidae</taxon>
        <taxon>Mycosphaerellales</taxon>
        <taxon>Mycosphaerellaceae</taxon>
        <taxon>Zymoseptoria</taxon>
    </lineage>
</organism>
<accession>A0A2H1FZG7</accession>
<dbReference type="Proteomes" id="UP000245764">
    <property type="component" value="Chromosome 2"/>
</dbReference>
<feature type="transmembrane region" description="Helical" evidence="1">
    <location>
        <begin position="246"/>
        <end position="265"/>
    </location>
</feature>
<dbReference type="SUPFAM" id="SSF52540">
    <property type="entry name" value="P-loop containing nucleoside triphosphate hydrolases"/>
    <property type="match status" value="1"/>
</dbReference>
<keyword evidence="1" id="KW-0472">Membrane</keyword>
<dbReference type="PANTHER" id="PTHR36978">
    <property type="entry name" value="P-LOOP CONTAINING NUCLEOTIDE TRIPHOSPHATE HYDROLASE"/>
    <property type="match status" value="1"/>
</dbReference>
<gene>
    <name evidence="2" type="ORF">ZT1E4_G3339</name>
</gene>
<name>A0A2H1FZG7_ZYMTR</name>
<dbReference type="EMBL" id="LT854254">
    <property type="protein sequence ID" value="SMR46721.1"/>
    <property type="molecule type" value="Genomic_DNA"/>
</dbReference>
<proteinExistence type="predicted"/>
<keyword evidence="1" id="KW-1133">Transmembrane helix</keyword>
<evidence type="ECO:0000256" key="1">
    <source>
        <dbReference type="SAM" id="Phobius"/>
    </source>
</evidence>
<evidence type="ECO:0000313" key="2">
    <source>
        <dbReference type="EMBL" id="SMR46721.1"/>
    </source>
</evidence>
<protein>
    <submittedName>
        <fullName evidence="2">Uncharacterized protein</fullName>
    </submittedName>
</protein>
<keyword evidence="1" id="KW-0812">Transmembrane</keyword>
<dbReference type="InterPro" id="IPR040632">
    <property type="entry name" value="Sulfotransfer_4"/>
</dbReference>
<dbReference type="Gene3D" id="3.40.50.300">
    <property type="entry name" value="P-loop containing nucleotide triphosphate hydrolases"/>
    <property type="match status" value="1"/>
</dbReference>
<dbReference type="InterPro" id="IPR027417">
    <property type="entry name" value="P-loop_NTPase"/>
</dbReference>
<dbReference type="AlphaFoldDB" id="A0A2H1FZG7"/>
<sequence length="273" mass="31895">MANSRLIDQVPNNPDPVEMQILILGMRRTGIISLRTALGKIDYRCMYAEFHGMTSAAPRRSLLPNSHGQMMDEFPELYPLWEEALRARYSPEGERFGPREYNKLLGNVPNVRVNLTMRDVYAWLQSMKNSVDKAYQWRSFEWLAPWEPEVNGPWWKYHSFQHQLRRKIAPWGERQAFLRHYAVVKSLVPPERLLHYNIGDGWEPLCRFLDLPKPDCPFPHVNNSEQFVAGRAKRWNQAFFAMTRKVLWPAALFISVCCLACLIVVDMKAMEGL</sequence>
<dbReference type="Pfam" id="PF17784">
    <property type="entry name" value="Sulfotransfer_4"/>
    <property type="match status" value="1"/>
</dbReference>
<dbReference type="PANTHER" id="PTHR36978:SF4">
    <property type="entry name" value="P-LOOP CONTAINING NUCLEOSIDE TRIPHOSPHATE HYDROLASE PROTEIN"/>
    <property type="match status" value="1"/>
</dbReference>
<reference evidence="2" key="1">
    <citation type="submission" date="2017-05" db="EMBL/GenBank/DDBJ databases">
        <authorList>
            <person name="Plissonneau C."/>
            <person name="Plissonneau C."/>
        </authorList>
    </citation>
    <scope>NUCLEOTIDE SEQUENCE</scope>
</reference>